<evidence type="ECO:0000256" key="1">
    <source>
        <dbReference type="ARBA" id="ARBA00005336"/>
    </source>
</evidence>
<dbReference type="InterPro" id="IPR036962">
    <property type="entry name" value="Glyco_hydro_3_N_sf"/>
</dbReference>
<dbReference type="Proteomes" id="UP000256709">
    <property type="component" value="Unassembled WGS sequence"/>
</dbReference>
<dbReference type="PANTHER" id="PTHR42715">
    <property type="entry name" value="BETA-GLUCOSIDASE"/>
    <property type="match status" value="1"/>
</dbReference>
<dbReference type="SUPFAM" id="SSF52279">
    <property type="entry name" value="Beta-D-glucan exohydrolase, C-terminal domain"/>
    <property type="match status" value="1"/>
</dbReference>
<dbReference type="InterPro" id="IPR050288">
    <property type="entry name" value="Cellulose_deg_GH3"/>
</dbReference>
<dbReference type="InterPro" id="IPR013783">
    <property type="entry name" value="Ig-like_fold"/>
</dbReference>
<evidence type="ECO:0000313" key="4">
    <source>
        <dbReference type="EMBL" id="RFA06698.1"/>
    </source>
</evidence>
<dbReference type="Pfam" id="PF00933">
    <property type="entry name" value="Glyco_hydro_3"/>
    <property type="match status" value="1"/>
</dbReference>
<dbReference type="OrthoDB" id="3187421at2"/>
<gene>
    <name evidence="4" type="ORF">B7R21_18730</name>
</gene>
<dbReference type="Gene3D" id="3.20.20.300">
    <property type="entry name" value="Glycoside hydrolase, family 3, N-terminal domain"/>
    <property type="match status" value="1"/>
</dbReference>
<evidence type="ECO:0000256" key="2">
    <source>
        <dbReference type="ARBA" id="ARBA00022801"/>
    </source>
</evidence>
<dbReference type="RefSeq" id="WP_116284784.1">
    <property type="nucleotide sequence ID" value="NZ_NBXA01000053.1"/>
</dbReference>
<evidence type="ECO:0000259" key="3">
    <source>
        <dbReference type="SMART" id="SM01217"/>
    </source>
</evidence>
<name>A0A3E0VB31_9MICO</name>
<comment type="caution">
    <text evidence="4">The sequence shown here is derived from an EMBL/GenBank/DDBJ whole genome shotgun (WGS) entry which is preliminary data.</text>
</comment>
<dbReference type="AlphaFoldDB" id="A0A3E0VB31"/>
<reference evidence="4 5" key="1">
    <citation type="submission" date="2017-04" db="EMBL/GenBank/DDBJ databases">
        <title>Comparative genome analysis of Subtercola boreus.</title>
        <authorList>
            <person name="Cho Y.-J."/>
            <person name="Cho A."/>
            <person name="Kim O.-S."/>
            <person name="Lee J.-I."/>
        </authorList>
    </citation>
    <scope>NUCLEOTIDE SEQUENCE [LARGE SCALE GENOMIC DNA]</scope>
    <source>
        <strain evidence="4 5">P27444</strain>
    </source>
</reference>
<dbReference type="Gene3D" id="2.60.40.10">
    <property type="entry name" value="Immunoglobulins"/>
    <property type="match status" value="1"/>
</dbReference>
<dbReference type="Pfam" id="PF01915">
    <property type="entry name" value="Glyco_hydro_3_C"/>
    <property type="match status" value="1"/>
</dbReference>
<dbReference type="GO" id="GO:0009251">
    <property type="term" value="P:glucan catabolic process"/>
    <property type="evidence" value="ECO:0007669"/>
    <property type="project" value="TreeGrafter"/>
</dbReference>
<feature type="domain" description="Fibronectin type III-like" evidence="3">
    <location>
        <begin position="634"/>
        <end position="702"/>
    </location>
</feature>
<dbReference type="GO" id="GO:0008422">
    <property type="term" value="F:beta-glucosidase activity"/>
    <property type="evidence" value="ECO:0007669"/>
    <property type="project" value="TreeGrafter"/>
</dbReference>
<keyword evidence="2 4" id="KW-0378">Hydrolase</keyword>
<dbReference type="InterPro" id="IPR001764">
    <property type="entry name" value="Glyco_hydro_3_N"/>
</dbReference>
<dbReference type="EMBL" id="NBXA01000053">
    <property type="protein sequence ID" value="RFA06698.1"/>
    <property type="molecule type" value="Genomic_DNA"/>
</dbReference>
<dbReference type="InterPro" id="IPR017853">
    <property type="entry name" value="GH"/>
</dbReference>
<sequence>MCESGAYGDAVRAVRVGELNADEAAARLIDRMTVAEILGLLDGDSPRRLLALIPLLHGRRPFVAGAVSRLGIPGIRFSDGARGVVIGSCTAFPVTMARAATWDPLLEERVGLAIGLETRARGANYSASVCVNLLRHPAWGRAQECYGEDPVLTGRMGSALTRGVRVNVMACVKHFALNSMENERFEVDVAVDEAALHEVYLPHFKAVIDAGADSVMSAYNRVRGEYMDINRALLTDVLRDEWGFRGFVTSDWVFGTHDPVTSLQAGMDVEMPLRLLRARALPLALRDGVLGRATVLQSAAQILRTTVLHAATRESAEPGAAVIASGSHRALARKVAQESIVMLKNDTIGAAPLLPLPAETRHIAMIGRLADRANLGDNGSSRVRPPSTVSPLKGLREALPGVRITLTSGDNERAAIKAAATAETVIVVVGLDQHDEGESIVTGGVDVGVLGGVFAAGALRALVTGVAHLVSRFVRGGDRASLELRPSDVRLITVVAAANPRIIVVMVGGSAILTESWRNRVPALLVAWYGGMEGGRALADVLCGSAEPGGRLPFLLPTDASHLPPFDRSAKSVVYDDSWGQRRLDSEGHPPAFPFGFGLGYTTFEHRLLSHSISSSGGSAAVRVTNTGSREGSTVIQVYAADLSLRRPTSQLLGFQKVRLQAGEETSVRVTLDAGPTMQRDPVTRRWTPRAGHWAVLAAQQSPASWEGARPLRPDSDAFDSHV</sequence>
<dbReference type="PRINTS" id="PR00133">
    <property type="entry name" value="GLHYDRLASE3"/>
</dbReference>
<dbReference type="SUPFAM" id="SSF51445">
    <property type="entry name" value="(Trans)glycosidases"/>
    <property type="match status" value="1"/>
</dbReference>
<dbReference type="PANTHER" id="PTHR42715:SF3">
    <property type="entry name" value="BETA-GLUCOSIDASE B-RELATED"/>
    <property type="match status" value="1"/>
</dbReference>
<accession>A0A3E0VB31</accession>
<dbReference type="InterPro" id="IPR026891">
    <property type="entry name" value="Fn3-like"/>
</dbReference>
<dbReference type="Pfam" id="PF14310">
    <property type="entry name" value="Fn3-like"/>
    <property type="match status" value="1"/>
</dbReference>
<dbReference type="SMART" id="SM01217">
    <property type="entry name" value="Fn3_like"/>
    <property type="match status" value="1"/>
</dbReference>
<dbReference type="InterPro" id="IPR002772">
    <property type="entry name" value="Glyco_hydro_3_C"/>
</dbReference>
<evidence type="ECO:0000313" key="5">
    <source>
        <dbReference type="Proteomes" id="UP000256709"/>
    </source>
</evidence>
<dbReference type="Gene3D" id="3.40.50.1700">
    <property type="entry name" value="Glycoside hydrolase family 3 C-terminal domain"/>
    <property type="match status" value="1"/>
</dbReference>
<protein>
    <submittedName>
        <fullName evidence="4">Glycosyl hydrolase</fullName>
    </submittedName>
</protein>
<proteinExistence type="inferred from homology"/>
<dbReference type="InterPro" id="IPR036881">
    <property type="entry name" value="Glyco_hydro_3_C_sf"/>
</dbReference>
<comment type="similarity">
    <text evidence="1">Belongs to the glycosyl hydrolase 3 family.</text>
</comment>
<organism evidence="4 5">
    <name type="scientific">Subtercola boreus</name>
    <dbReference type="NCBI Taxonomy" id="120213"/>
    <lineage>
        <taxon>Bacteria</taxon>
        <taxon>Bacillati</taxon>
        <taxon>Actinomycetota</taxon>
        <taxon>Actinomycetes</taxon>
        <taxon>Micrococcales</taxon>
        <taxon>Microbacteriaceae</taxon>
        <taxon>Subtercola</taxon>
    </lineage>
</organism>